<protein>
    <submittedName>
        <fullName evidence="4">Glucose-1-phosphate thymidylyltransferase</fullName>
        <ecNumber evidence="4">2.7.7.24</ecNumber>
    </submittedName>
</protein>
<evidence type="ECO:0000256" key="2">
    <source>
        <dbReference type="ARBA" id="ARBA00022695"/>
    </source>
</evidence>
<dbReference type="NCBIfam" id="NF045761">
    <property type="entry name" value="NAMPUrTaseMurU"/>
    <property type="match status" value="1"/>
</dbReference>
<dbReference type="Pfam" id="PF00483">
    <property type="entry name" value="NTP_transferase"/>
    <property type="match status" value="1"/>
</dbReference>
<evidence type="ECO:0000256" key="1">
    <source>
        <dbReference type="ARBA" id="ARBA00022679"/>
    </source>
</evidence>
<keyword evidence="2 4" id="KW-0548">Nucleotidyltransferase</keyword>
<reference evidence="4 5" key="1">
    <citation type="submission" date="2014-02" db="EMBL/GenBank/DDBJ databases">
        <title>Expanding our view of genomic diversity in Candidatus Accumulibacter clades.</title>
        <authorList>
            <person name="Skennerton C.T."/>
            <person name="Barr J.J."/>
            <person name="Slater F.R."/>
            <person name="Bond P.L."/>
            <person name="Tyson G.W."/>
        </authorList>
    </citation>
    <scope>NUCLEOTIDE SEQUENCE [LARGE SCALE GENOMIC DNA]</scope>
    <source>
        <strain evidence="5">BA-91</strain>
    </source>
</reference>
<dbReference type="InterPro" id="IPR029044">
    <property type="entry name" value="Nucleotide-diphossugar_trans"/>
</dbReference>
<proteinExistence type="predicted"/>
<evidence type="ECO:0000313" key="4">
    <source>
        <dbReference type="EMBL" id="KFB73417.1"/>
    </source>
</evidence>
<dbReference type="PANTHER" id="PTHR43584">
    <property type="entry name" value="NUCLEOTIDYL TRANSFERASE"/>
    <property type="match status" value="1"/>
</dbReference>
<dbReference type="EMBL" id="JDVG02000227">
    <property type="protein sequence ID" value="KFB73417.1"/>
    <property type="molecule type" value="Genomic_DNA"/>
</dbReference>
<name>A0A080LX53_9PROT</name>
<dbReference type="CDD" id="cd06422">
    <property type="entry name" value="NTP_transferase_like_1"/>
    <property type="match status" value="1"/>
</dbReference>
<dbReference type="Proteomes" id="UP000020077">
    <property type="component" value="Unassembled WGS sequence"/>
</dbReference>
<organism evidence="4 5">
    <name type="scientific">Candidatus Accumulibacter phosphatis</name>
    <dbReference type="NCBI Taxonomy" id="327160"/>
    <lineage>
        <taxon>Bacteria</taxon>
        <taxon>Pseudomonadati</taxon>
        <taxon>Pseudomonadota</taxon>
        <taxon>Betaproteobacteria</taxon>
        <taxon>Candidatus Accumulibacter</taxon>
    </lineage>
</organism>
<dbReference type="PANTHER" id="PTHR43584:SF8">
    <property type="entry name" value="N-ACETYLMURAMATE ALPHA-1-PHOSPHATE URIDYLYLTRANSFERASE"/>
    <property type="match status" value="1"/>
</dbReference>
<gene>
    <name evidence="4" type="primary">rmlA_2</name>
    <name evidence="4" type="ORF">AW09_001333</name>
</gene>
<accession>A0A080LX53</accession>
<comment type="caution">
    <text evidence="4">The sequence shown here is derived from an EMBL/GenBank/DDBJ whole genome shotgun (WGS) entry which is preliminary data.</text>
</comment>
<dbReference type="EC" id="2.7.7.24" evidence="4"/>
<evidence type="ECO:0000313" key="5">
    <source>
        <dbReference type="Proteomes" id="UP000020077"/>
    </source>
</evidence>
<dbReference type="GO" id="GO:0008879">
    <property type="term" value="F:glucose-1-phosphate thymidylyltransferase activity"/>
    <property type="evidence" value="ECO:0007669"/>
    <property type="project" value="UniProtKB-EC"/>
</dbReference>
<evidence type="ECO:0000259" key="3">
    <source>
        <dbReference type="Pfam" id="PF00483"/>
    </source>
</evidence>
<dbReference type="InterPro" id="IPR054790">
    <property type="entry name" value="MurU"/>
</dbReference>
<dbReference type="SUPFAM" id="SSF53448">
    <property type="entry name" value="Nucleotide-diphospho-sugar transferases"/>
    <property type="match status" value="1"/>
</dbReference>
<feature type="domain" description="Nucleotidyl transferase" evidence="3">
    <location>
        <begin position="2"/>
        <end position="135"/>
    </location>
</feature>
<dbReference type="InterPro" id="IPR050065">
    <property type="entry name" value="GlmU-like"/>
</dbReference>
<dbReference type="InterPro" id="IPR005835">
    <property type="entry name" value="NTP_transferase_dom"/>
</dbReference>
<dbReference type="Gene3D" id="3.90.550.10">
    <property type="entry name" value="Spore Coat Polysaccharide Biosynthesis Protein SpsA, Chain A"/>
    <property type="match status" value="1"/>
</dbReference>
<keyword evidence="1 4" id="KW-0808">Transferase</keyword>
<sequence>MKAMILAAGRGERLRPLTDTTPKPLLRAGGKALIVWHLHRLAAAGWREVVINHAHLGEQIEAALGDGSAFGLSIAYSREPAGALETAGGIAAALPLLGEQPFLVVNGDIWCDWDFARAHLAAQALDQCRAHLLLVDNPPHHPEGDFRLAGETLLSAADTPGDALTYAGIGVFWPDFFAAVPAGAAMKLRPLLDDGIARGVIRGERHHGRWVDVGTRERLAELDMELAEAHASPTLL</sequence>
<dbReference type="AlphaFoldDB" id="A0A080LX53"/>